<organism evidence="1 2">
    <name type="scientific">Phialocephala subalpina</name>
    <dbReference type="NCBI Taxonomy" id="576137"/>
    <lineage>
        <taxon>Eukaryota</taxon>
        <taxon>Fungi</taxon>
        <taxon>Dikarya</taxon>
        <taxon>Ascomycota</taxon>
        <taxon>Pezizomycotina</taxon>
        <taxon>Leotiomycetes</taxon>
        <taxon>Helotiales</taxon>
        <taxon>Mollisiaceae</taxon>
        <taxon>Phialocephala</taxon>
        <taxon>Phialocephala fortinii species complex</taxon>
    </lineage>
</organism>
<evidence type="ECO:0000313" key="2">
    <source>
        <dbReference type="Proteomes" id="UP000184330"/>
    </source>
</evidence>
<gene>
    <name evidence="1" type="ORF">PAC_17259</name>
</gene>
<accession>A0A1L7XQP4</accession>
<protein>
    <submittedName>
        <fullName evidence="1">Uncharacterized protein</fullName>
    </submittedName>
</protein>
<dbReference type="AlphaFoldDB" id="A0A1L7XQP4"/>
<dbReference type="Proteomes" id="UP000184330">
    <property type="component" value="Unassembled WGS sequence"/>
</dbReference>
<dbReference type="OrthoDB" id="1262810at2759"/>
<evidence type="ECO:0000313" key="1">
    <source>
        <dbReference type="EMBL" id="CZR67360.1"/>
    </source>
</evidence>
<name>A0A1L7XQP4_9HELO</name>
<dbReference type="STRING" id="576137.A0A1L7XQP4"/>
<proteinExistence type="predicted"/>
<keyword evidence="2" id="KW-1185">Reference proteome</keyword>
<reference evidence="1 2" key="1">
    <citation type="submission" date="2016-03" db="EMBL/GenBank/DDBJ databases">
        <authorList>
            <person name="Ploux O."/>
        </authorList>
    </citation>
    <scope>NUCLEOTIDE SEQUENCE [LARGE SCALE GENOMIC DNA]</scope>
    <source>
        <strain evidence="1 2">UAMH 11012</strain>
    </source>
</reference>
<sequence length="245" mass="28217">MFRECSTSDVLQFMRDNWRHYSKWIDGAHMKWQNADFLESSTYLRNSLSGSRVQSAKGAMPLQETVLPMVDPELDERRLIPALNIKDPHHPEWTMLSYFGVIMKGDIEYYLRCLIAISENQAPDIDKVAYIYEQIQTRHKGNEDLIRAAIYERAILFVHLKSRKTTKMFGWMNMKECISRNIAIESDYPSSSYLFRCLSFPAGDPIAPIVAAATLITSSTRLKDISRLFRDVIRAPKDVNISKAA</sequence>
<dbReference type="EMBL" id="FJOG01000043">
    <property type="protein sequence ID" value="CZR67360.1"/>
    <property type="molecule type" value="Genomic_DNA"/>
</dbReference>